<organism evidence="3 4">
    <name type="scientific">Glycomyces tritici</name>
    <dbReference type="NCBI Taxonomy" id="2665176"/>
    <lineage>
        <taxon>Bacteria</taxon>
        <taxon>Bacillati</taxon>
        <taxon>Actinomycetota</taxon>
        <taxon>Actinomycetes</taxon>
        <taxon>Glycomycetales</taxon>
        <taxon>Glycomycetaceae</taxon>
        <taxon>Glycomyces</taxon>
    </lineage>
</organism>
<dbReference type="Gene3D" id="3.40.50.720">
    <property type="entry name" value="NAD(P)-binding Rossmann-like Domain"/>
    <property type="match status" value="1"/>
</dbReference>
<comment type="similarity">
    <text evidence="1">Belongs to the short-chain dehydrogenases/reductases (SDR) family.</text>
</comment>
<dbReference type="EC" id="1.-.-.-" evidence="3"/>
<reference evidence="3" key="1">
    <citation type="submission" date="2023-06" db="EMBL/GenBank/DDBJ databases">
        <title>Gycomyces niveus sp.nov., a novel actinomycete isolated from soil in Shouguang.</title>
        <authorList>
            <person name="Yang X."/>
            <person name="Zhao J."/>
        </authorList>
    </citation>
    <scope>NUCLEOTIDE SEQUENCE</scope>
    <source>
        <strain evidence="3">NEAU C2</strain>
    </source>
</reference>
<dbReference type="GO" id="GO:0016491">
    <property type="term" value="F:oxidoreductase activity"/>
    <property type="evidence" value="ECO:0007669"/>
    <property type="project" value="UniProtKB-KW"/>
</dbReference>
<dbReference type="PRINTS" id="PR00081">
    <property type="entry name" value="GDHRDH"/>
</dbReference>
<evidence type="ECO:0000313" key="3">
    <source>
        <dbReference type="EMBL" id="MDN3243099.1"/>
    </source>
</evidence>
<evidence type="ECO:0000256" key="1">
    <source>
        <dbReference type="ARBA" id="ARBA00006484"/>
    </source>
</evidence>
<dbReference type="SUPFAM" id="SSF51735">
    <property type="entry name" value="NAD(P)-binding Rossmann-fold domains"/>
    <property type="match status" value="1"/>
</dbReference>
<comment type="caution">
    <text evidence="3">The sequence shown here is derived from an EMBL/GenBank/DDBJ whole genome shotgun (WGS) entry which is preliminary data.</text>
</comment>
<dbReference type="PANTHER" id="PTHR43669">
    <property type="entry name" value="5-KETO-D-GLUCONATE 5-REDUCTASE"/>
    <property type="match status" value="1"/>
</dbReference>
<keyword evidence="4" id="KW-1185">Reference proteome</keyword>
<name>A0ABT7YWS7_9ACTN</name>
<dbReference type="InterPro" id="IPR002347">
    <property type="entry name" value="SDR_fam"/>
</dbReference>
<evidence type="ECO:0000313" key="4">
    <source>
        <dbReference type="Proteomes" id="UP001171902"/>
    </source>
</evidence>
<evidence type="ECO:0000256" key="2">
    <source>
        <dbReference type="ARBA" id="ARBA00023002"/>
    </source>
</evidence>
<gene>
    <name evidence="3" type="ORF">QWI33_25480</name>
</gene>
<proteinExistence type="inferred from homology"/>
<sequence length="263" mass="27217">MLLKDKNAIIYGAAGAVGGAVARAFAREGARVHLTGRRLGALEALAKGIDASGGSARTAEVDALDGRAIAEHLDAVAGEAGTIDVSFNAIGIPQHHLQGTPLTELEAEHFSAPIATYTRSHFLTGREAARRMIAQGSGVILMHTPTPSALGIPLMGGMSPAWAAMESLNRQFSAEWAQHGVRAVCLRTTGMEETGTIDVVFGLHAAAYGISTDEFAAMMSDRTHRKRATTLGELAAAAAFLASDRAAAITGTVANLTGGFVVD</sequence>
<accession>A0ABT7YWS7</accession>
<dbReference type="Proteomes" id="UP001171902">
    <property type="component" value="Unassembled WGS sequence"/>
</dbReference>
<protein>
    <submittedName>
        <fullName evidence="3">SDR family oxidoreductase</fullName>
        <ecNumber evidence="3">1.-.-.-</ecNumber>
    </submittedName>
</protein>
<dbReference type="RefSeq" id="WP_289959658.1">
    <property type="nucleotide sequence ID" value="NZ_JAUEMJ010000011.1"/>
</dbReference>
<dbReference type="CDD" id="cd05233">
    <property type="entry name" value="SDR_c"/>
    <property type="match status" value="1"/>
</dbReference>
<keyword evidence="2 3" id="KW-0560">Oxidoreductase</keyword>
<dbReference type="EMBL" id="JAUEMJ010000011">
    <property type="protein sequence ID" value="MDN3243099.1"/>
    <property type="molecule type" value="Genomic_DNA"/>
</dbReference>
<dbReference type="PANTHER" id="PTHR43669:SF3">
    <property type="entry name" value="ALCOHOL DEHYDROGENASE, PUTATIVE (AFU_ORTHOLOGUE AFUA_3G03445)-RELATED"/>
    <property type="match status" value="1"/>
</dbReference>
<dbReference type="InterPro" id="IPR036291">
    <property type="entry name" value="NAD(P)-bd_dom_sf"/>
</dbReference>
<dbReference type="Pfam" id="PF13561">
    <property type="entry name" value="adh_short_C2"/>
    <property type="match status" value="1"/>
</dbReference>